<keyword evidence="2" id="KW-0732">Signal</keyword>
<evidence type="ECO:0000256" key="2">
    <source>
        <dbReference type="SAM" id="SignalP"/>
    </source>
</evidence>
<feature type="chain" id="PRO_5035241325" evidence="2">
    <location>
        <begin position="18"/>
        <end position="140"/>
    </location>
</feature>
<keyword evidence="4" id="KW-1185">Reference proteome</keyword>
<protein>
    <submittedName>
        <fullName evidence="3">Uncharacterized protein</fullName>
    </submittedName>
</protein>
<dbReference type="EMBL" id="JACVVX010000004">
    <property type="protein sequence ID" value="MBD0415991.1"/>
    <property type="molecule type" value="Genomic_DNA"/>
</dbReference>
<dbReference type="Proteomes" id="UP000643405">
    <property type="component" value="Unassembled WGS sequence"/>
</dbReference>
<dbReference type="AlphaFoldDB" id="A0A8J6U0S9"/>
<feature type="signal peptide" evidence="2">
    <location>
        <begin position="1"/>
        <end position="17"/>
    </location>
</feature>
<feature type="region of interest" description="Disordered" evidence="1">
    <location>
        <begin position="22"/>
        <end position="52"/>
    </location>
</feature>
<name>A0A8J6U0S9_9HYPH</name>
<feature type="compositionally biased region" description="Polar residues" evidence="1">
    <location>
        <begin position="25"/>
        <end position="38"/>
    </location>
</feature>
<dbReference type="PROSITE" id="PS51257">
    <property type="entry name" value="PROKAR_LIPOPROTEIN"/>
    <property type="match status" value="1"/>
</dbReference>
<sequence>MKLLPSILALSLSVLVAACSEESPKQVTESKATPSVETPASAPDQVASIPANQLGDLKKQQTELKPEYDRQRAAWIAVRDPYRAKVKERDAAKAANDTLKADTLSKELSQLKPAYIAARGSWNKISKQWKDLEKKVKAAS</sequence>
<accession>A0A8J6U0S9</accession>
<proteinExistence type="predicted"/>
<evidence type="ECO:0000256" key="1">
    <source>
        <dbReference type="SAM" id="MobiDB-lite"/>
    </source>
</evidence>
<gene>
    <name evidence="3" type="ORF">ICI42_15140</name>
</gene>
<evidence type="ECO:0000313" key="3">
    <source>
        <dbReference type="EMBL" id="MBD0415991.1"/>
    </source>
</evidence>
<reference evidence="3" key="1">
    <citation type="submission" date="2020-09" db="EMBL/GenBank/DDBJ databases">
        <title>Genome seq and assembly of Tianweitania sp.</title>
        <authorList>
            <person name="Chhetri G."/>
        </authorList>
    </citation>
    <scope>NUCLEOTIDE SEQUENCE</scope>
    <source>
        <strain evidence="3">Rool2</strain>
    </source>
</reference>
<evidence type="ECO:0000313" key="4">
    <source>
        <dbReference type="Proteomes" id="UP000643405"/>
    </source>
</evidence>
<comment type="caution">
    <text evidence="3">The sequence shown here is derived from an EMBL/GenBank/DDBJ whole genome shotgun (WGS) entry which is preliminary data.</text>
</comment>
<dbReference type="RefSeq" id="WP_188165407.1">
    <property type="nucleotide sequence ID" value="NZ_JACVVX010000004.1"/>
</dbReference>
<organism evidence="3 4">
    <name type="scientific">Oryzicola mucosus</name>
    <dbReference type="NCBI Taxonomy" id="2767425"/>
    <lineage>
        <taxon>Bacteria</taxon>
        <taxon>Pseudomonadati</taxon>
        <taxon>Pseudomonadota</taxon>
        <taxon>Alphaproteobacteria</taxon>
        <taxon>Hyphomicrobiales</taxon>
        <taxon>Phyllobacteriaceae</taxon>
        <taxon>Oryzicola</taxon>
    </lineage>
</organism>